<proteinExistence type="predicted"/>
<keyword evidence="1" id="KW-1133">Transmembrane helix</keyword>
<dbReference type="EMBL" id="SUMC01000056">
    <property type="protein sequence ID" value="TKA03143.1"/>
    <property type="molecule type" value="Genomic_DNA"/>
</dbReference>
<evidence type="ECO:0000256" key="1">
    <source>
        <dbReference type="SAM" id="Phobius"/>
    </source>
</evidence>
<evidence type="ECO:0000313" key="2">
    <source>
        <dbReference type="EMBL" id="TKA03143.1"/>
    </source>
</evidence>
<dbReference type="Proteomes" id="UP000305778">
    <property type="component" value="Unassembled WGS sequence"/>
</dbReference>
<accession>A0A4U0S4B1</accession>
<comment type="caution">
    <text evidence="2">The sequence shown here is derived from an EMBL/GenBank/DDBJ whole genome shotgun (WGS) entry which is preliminary data.</text>
</comment>
<dbReference type="AlphaFoldDB" id="A0A4U0S4B1"/>
<dbReference type="RefSeq" id="WP_136728542.1">
    <property type="nucleotide sequence ID" value="NZ_SUMC01000056.1"/>
</dbReference>
<keyword evidence="1" id="KW-0472">Membrane</keyword>
<protein>
    <submittedName>
        <fullName evidence="2">Uncharacterized protein</fullName>
    </submittedName>
</protein>
<reference evidence="2 3" key="1">
    <citation type="submission" date="2019-04" db="EMBL/GenBank/DDBJ databases">
        <title>Streptomyces oryziradicis sp. nov., a novel actinomycete isolated from rhizosphere soil of rice (Oryza sativa L.).</title>
        <authorList>
            <person name="Li C."/>
        </authorList>
    </citation>
    <scope>NUCLEOTIDE SEQUENCE [LARGE SCALE GENOMIC DNA]</scope>
    <source>
        <strain evidence="2 3">NEAU-C40</strain>
    </source>
</reference>
<keyword evidence="1" id="KW-0812">Transmembrane</keyword>
<gene>
    <name evidence="2" type="ORF">FCI23_36900</name>
</gene>
<sequence length="91" mass="10346">MDGVFGTHNAVNSMWMWGALLAYNLSAWLRMLAPIGAVRRRIATVRRLLIRRAARWTTTARRHELHFTQAADELIAAALARIRANRHLLSA</sequence>
<evidence type="ECO:0000313" key="3">
    <source>
        <dbReference type="Proteomes" id="UP000305778"/>
    </source>
</evidence>
<keyword evidence="3" id="KW-1185">Reference proteome</keyword>
<organism evidence="2 3">
    <name type="scientific">Actinacidiphila oryziradicis</name>
    <dbReference type="NCBI Taxonomy" id="2571141"/>
    <lineage>
        <taxon>Bacteria</taxon>
        <taxon>Bacillati</taxon>
        <taxon>Actinomycetota</taxon>
        <taxon>Actinomycetes</taxon>
        <taxon>Kitasatosporales</taxon>
        <taxon>Streptomycetaceae</taxon>
        <taxon>Actinacidiphila</taxon>
    </lineage>
</organism>
<name>A0A4U0S4B1_9ACTN</name>
<feature type="transmembrane region" description="Helical" evidence="1">
    <location>
        <begin position="15"/>
        <end position="38"/>
    </location>
</feature>